<reference evidence="5 6" key="1">
    <citation type="journal article" date="2015" name="Fungal Genet. Biol.">
        <title>Evolution of novel wood decay mechanisms in Agaricales revealed by the genome sequences of Fistulina hepatica and Cylindrobasidium torrendii.</title>
        <authorList>
            <person name="Floudas D."/>
            <person name="Held B.W."/>
            <person name="Riley R."/>
            <person name="Nagy L.G."/>
            <person name="Koehler G."/>
            <person name="Ransdell A.S."/>
            <person name="Younus H."/>
            <person name="Chow J."/>
            <person name="Chiniquy J."/>
            <person name="Lipzen A."/>
            <person name="Tritt A."/>
            <person name="Sun H."/>
            <person name="Haridas S."/>
            <person name="LaButti K."/>
            <person name="Ohm R.A."/>
            <person name="Kues U."/>
            <person name="Blanchette R.A."/>
            <person name="Grigoriev I.V."/>
            <person name="Minto R.E."/>
            <person name="Hibbett D.S."/>
        </authorList>
    </citation>
    <scope>NUCLEOTIDE SEQUENCE [LARGE SCALE GENOMIC DNA]</scope>
    <source>
        <strain evidence="5 6">FP15055 ss-10</strain>
    </source>
</reference>
<keyword evidence="4" id="KW-0067">ATP-binding</keyword>
<evidence type="ECO:0000256" key="3">
    <source>
        <dbReference type="ARBA" id="ARBA00022806"/>
    </source>
</evidence>
<dbReference type="OrthoDB" id="9393898at2759"/>
<dbReference type="GO" id="GO:0005524">
    <property type="term" value="F:ATP binding"/>
    <property type="evidence" value="ECO:0007669"/>
    <property type="project" value="UniProtKB-KW"/>
</dbReference>
<dbReference type="SUPFAM" id="SSF52540">
    <property type="entry name" value="P-loop containing nucleoside triphosphate hydrolases"/>
    <property type="match status" value="1"/>
</dbReference>
<keyword evidence="1" id="KW-0547">Nucleotide-binding</keyword>
<dbReference type="EMBL" id="KN880927">
    <property type="protein sequence ID" value="KIY61513.1"/>
    <property type="molecule type" value="Genomic_DNA"/>
</dbReference>
<keyword evidence="2" id="KW-0378">Hydrolase</keyword>
<accession>A0A0D7AT20</accession>
<dbReference type="InterPro" id="IPR050699">
    <property type="entry name" value="RNA-DNA_Helicase"/>
</dbReference>
<dbReference type="PANTHER" id="PTHR12131">
    <property type="entry name" value="ATP-DEPENDENT RNA AND DNA HELICASE"/>
    <property type="match status" value="1"/>
</dbReference>
<dbReference type="Gene3D" id="3.40.50.300">
    <property type="entry name" value="P-loop containing nucleotide triphosphate hydrolases"/>
    <property type="match status" value="1"/>
</dbReference>
<gene>
    <name evidence="5" type="ORF">CYLTODRAFT_495221</name>
</gene>
<name>A0A0D7AT20_9AGAR</name>
<keyword evidence="6" id="KW-1185">Reference proteome</keyword>
<evidence type="ECO:0000313" key="5">
    <source>
        <dbReference type="EMBL" id="KIY61513.1"/>
    </source>
</evidence>
<dbReference type="GO" id="GO:0016787">
    <property type="term" value="F:hydrolase activity"/>
    <property type="evidence" value="ECO:0007669"/>
    <property type="project" value="UniProtKB-KW"/>
</dbReference>
<dbReference type="InterPro" id="IPR027417">
    <property type="entry name" value="P-loop_NTPase"/>
</dbReference>
<dbReference type="Proteomes" id="UP000054007">
    <property type="component" value="Unassembled WGS sequence"/>
</dbReference>
<dbReference type="STRING" id="1314674.A0A0D7AT20"/>
<sequence>MAVFYPLSRYLRKFFLLDGLVEMLFVTETFAMGVNMPTHWVVFSSMRKHDGKGFMDIIPREYTQTAGRRGLDPAGAVILVVCDSLPEVGALNIMIPGVPGNPSSQLRLSKKQLGLPARLDREKCTTDIDRYYNFSLALVACKGAMIEIVAVRRPGLHLLLGGQVIVLRDHHFKTNNLALLLKAGPVQPAEAGKINKGKVYYVLATVDQETKSRRRHIDPQPAVPRSTQRRISPRRLPTARLVKGEVTFLPGMESYILNNKRVSFAECRMVVALVHTKMQDAPSGTNVEIAFTVIMNTRHSSNNRQVLHDCPTPPKNARKMEHWTIRAYDSDEICVAAAHFYPDLNWVSVHGTRTEEINRALPANSFDDGCQQVQNACGAWTIQFDDESSGFMLKRWSQSAVDPLVIEEWTIFDQRADGLEHDNIQLEALVSMLSLGASSTLEATFSRLRVTSGAKANASGVPEDEGAHTDRNSVLLSRPTRRWWIPVGGGLFDAEFLNGRTRVARVLDEGLLSSGRGRGEGLELP</sequence>
<proteinExistence type="predicted"/>
<dbReference type="PANTHER" id="PTHR12131:SF1">
    <property type="entry name" value="ATP-DEPENDENT RNA HELICASE SUPV3L1, MITOCHONDRIAL-RELATED"/>
    <property type="match status" value="1"/>
</dbReference>
<evidence type="ECO:0000256" key="2">
    <source>
        <dbReference type="ARBA" id="ARBA00022801"/>
    </source>
</evidence>
<dbReference type="GO" id="GO:0070478">
    <property type="term" value="P:nuclear-transcribed mRNA catabolic process, 3'-5' exonucleolytic nonsense-mediated decay"/>
    <property type="evidence" value="ECO:0007669"/>
    <property type="project" value="TreeGrafter"/>
</dbReference>
<protein>
    <recommendedName>
        <fullName evidence="7">Helicase C-terminal domain-containing protein</fullName>
    </recommendedName>
</protein>
<evidence type="ECO:0008006" key="7">
    <source>
        <dbReference type="Google" id="ProtNLM"/>
    </source>
</evidence>
<evidence type="ECO:0000313" key="6">
    <source>
        <dbReference type="Proteomes" id="UP000054007"/>
    </source>
</evidence>
<organism evidence="5 6">
    <name type="scientific">Cylindrobasidium torrendii FP15055 ss-10</name>
    <dbReference type="NCBI Taxonomy" id="1314674"/>
    <lineage>
        <taxon>Eukaryota</taxon>
        <taxon>Fungi</taxon>
        <taxon>Dikarya</taxon>
        <taxon>Basidiomycota</taxon>
        <taxon>Agaricomycotina</taxon>
        <taxon>Agaricomycetes</taxon>
        <taxon>Agaricomycetidae</taxon>
        <taxon>Agaricales</taxon>
        <taxon>Marasmiineae</taxon>
        <taxon>Physalacriaceae</taxon>
        <taxon>Cylindrobasidium</taxon>
    </lineage>
</organism>
<dbReference type="GO" id="GO:0055087">
    <property type="term" value="C:Ski complex"/>
    <property type="evidence" value="ECO:0007669"/>
    <property type="project" value="TreeGrafter"/>
</dbReference>
<dbReference type="GO" id="GO:0004386">
    <property type="term" value="F:helicase activity"/>
    <property type="evidence" value="ECO:0007669"/>
    <property type="project" value="UniProtKB-KW"/>
</dbReference>
<dbReference type="AlphaFoldDB" id="A0A0D7AT20"/>
<keyword evidence="3" id="KW-0347">Helicase</keyword>
<evidence type="ECO:0000256" key="1">
    <source>
        <dbReference type="ARBA" id="ARBA00022741"/>
    </source>
</evidence>
<evidence type="ECO:0000256" key="4">
    <source>
        <dbReference type="ARBA" id="ARBA00022840"/>
    </source>
</evidence>